<accession>A0A4Q8QEM7</accession>
<name>A0A4Q8QEM7_9FLAO</name>
<comment type="caution">
    <text evidence="2">The sequence shown here is derived from an EMBL/GenBank/DDBJ whole genome shotgun (WGS) entry which is preliminary data.</text>
</comment>
<feature type="signal peptide" evidence="1">
    <location>
        <begin position="1"/>
        <end position="21"/>
    </location>
</feature>
<dbReference type="RefSeq" id="WP_130615490.1">
    <property type="nucleotide sequence ID" value="NZ_SGIU01000002.1"/>
</dbReference>
<dbReference type="Gene3D" id="2.120.10.30">
    <property type="entry name" value="TolB, C-terminal domain"/>
    <property type="match status" value="1"/>
</dbReference>
<keyword evidence="3" id="KW-1185">Reference proteome</keyword>
<sequence length="697" mass="78313">MKYFKAGIVLLIAFGLTSVFGQSDLQKIHDQGKKAYEAGDYVSFLDKMTQANALRPNHPSILYNLAAAFALNERKQESTNALKKVIWMNANLPFQKDEDFVGLAEYPLFQKLVEQAEHLSKEIRKGETIIELQDKLLHPEGIAYSEKKGKFYVGSVHQRKILAVDKEGEVSEFASGGHLNAIMGLKVDEKNQRLWACSTPIAEMMGESENGTAQVVCFDLGTGEVLASYSAPHDNAWLGDLTISQEGDVYASNSNAEQPIVYKVVEGEEKLQVLFESPKLISLQGIALNSDESVLFVADYREGIFRYHFETARLSAIKNNLQHPLKGIDGLYYHDGSLIAIHNGLRPFRIVKYQLNPPEDEIDSFEFIEKALPEMNEPTLGVMVGDDLYYVTNSPWGAYDEEKKLKESEITNPIIRKVKVPSHLLRIFSTDAVETSMAITPDEKTAFVSRHTGKWGSRNNPPSTIYEYQKSGDSWELLGPAFWSDPEDDVSDSDAFISYDGMEFFFVSSRVYEGKTDSNRDIWKSIKKNGKWSPPEPVLEVNSSGYEASPVTDKEGNLYFSSIREEGKGLGDFYFAKRKEDGSYEQPKLLEGEVNGSSGEWNLLVSPNADWMIFESSGRKEGLSTYGDLYFSKNEDGEWTTPIHLKEINSTGSELNPRYLAASKKLVFISSKNLESTNADIYEINSDVWNTYLKAND</sequence>
<organism evidence="2 3">
    <name type="scientific">Flagellimonas allohymeniacidonis</name>
    <dbReference type="NCBI Taxonomy" id="2517819"/>
    <lineage>
        <taxon>Bacteria</taxon>
        <taxon>Pseudomonadati</taxon>
        <taxon>Bacteroidota</taxon>
        <taxon>Flavobacteriia</taxon>
        <taxon>Flavobacteriales</taxon>
        <taxon>Flavobacteriaceae</taxon>
        <taxon>Flagellimonas</taxon>
    </lineage>
</organism>
<proteinExistence type="predicted"/>
<protein>
    <recommendedName>
        <fullName evidence="4">WD40-like Beta Propeller Repeat</fullName>
    </recommendedName>
</protein>
<evidence type="ECO:0008006" key="4">
    <source>
        <dbReference type="Google" id="ProtNLM"/>
    </source>
</evidence>
<dbReference type="InterPro" id="IPR011990">
    <property type="entry name" value="TPR-like_helical_dom_sf"/>
</dbReference>
<dbReference type="EMBL" id="SGIU01000002">
    <property type="protein sequence ID" value="TAI48087.1"/>
    <property type="molecule type" value="Genomic_DNA"/>
</dbReference>
<dbReference type="Proteomes" id="UP000291981">
    <property type="component" value="Unassembled WGS sequence"/>
</dbReference>
<keyword evidence="1" id="KW-0732">Signal</keyword>
<dbReference type="Gene3D" id="1.25.40.10">
    <property type="entry name" value="Tetratricopeptide repeat domain"/>
    <property type="match status" value="1"/>
</dbReference>
<dbReference type="SUPFAM" id="SSF82171">
    <property type="entry name" value="DPP6 N-terminal domain-like"/>
    <property type="match status" value="1"/>
</dbReference>
<dbReference type="SUPFAM" id="SSF48452">
    <property type="entry name" value="TPR-like"/>
    <property type="match status" value="1"/>
</dbReference>
<dbReference type="InterPro" id="IPR011042">
    <property type="entry name" value="6-blade_b-propeller_TolB-like"/>
</dbReference>
<evidence type="ECO:0000256" key="1">
    <source>
        <dbReference type="SAM" id="SignalP"/>
    </source>
</evidence>
<feature type="chain" id="PRO_5020312035" description="WD40-like Beta Propeller Repeat" evidence="1">
    <location>
        <begin position="22"/>
        <end position="697"/>
    </location>
</feature>
<dbReference type="AlphaFoldDB" id="A0A4Q8QEM7"/>
<reference evidence="2 3" key="1">
    <citation type="submission" date="2019-02" db="EMBL/GenBank/DDBJ databases">
        <title>Draft genome sequence of Muricauda sp. 176CP4-71.</title>
        <authorList>
            <person name="Park J.-S."/>
        </authorList>
    </citation>
    <scope>NUCLEOTIDE SEQUENCE [LARGE SCALE GENOMIC DNA]</scope>
    <source>
        <strain evidence="2 3">176CP4-71</strain>
    </source>
</reference>
<dbReference type="OrthoDB" id="8584394at2"/>
<evidence type="ECO:0000313" key="3">
    <source>
        <dbReference type="Proteomes" id="UP000291981"/>
    </source>
</evidence>
<dbReference type="SUPFAM" id="SSF63829">
    <property type="entry name" value="Calcium-dependent phosphotriesterase"/>
    <property type="match status" value="1"/>
</dbReference>
<evidence type="ECO:0000313" key="2">
    <source>
        <dbReference type="EMBL" id="TAI48087.1"/>
    </source>
</evidence>
<gene>
    <name evidence="2" type="ORF">EW142_15685</name>
</gene>